<evidence type="ECO:0000313" key="1">
    <source>
        <dbReference type="EMBL" id="ABC61147.1"/>
    </source>
</evidence>
<keyword evidence="2" id="KW-1185">Reference proteome</keyword>
<proteinExistence type="predicted"/>
<protein>
    <submittedName>
        <fullName evidence="1">P49</fullName>
    </submittedName>
</protein>
<reference evidence="1 2" key="1">
    <citation type="journal article" date="2006" name="J. Gen. Virol.">
        <title>Sequence analysis of the Choristoneura occidentalis granulovirus genome.</title>
        <authorList>
            <person name="Escasa S.R."/>
            <person name="Lauzon H.A.M."/>
            <person name="Mathur A.C."/>
            <person name="Krell P.J."/>
            <person name="Arif B.M."/>
        </authorList>
    </citation>
    <scope>NUCLEOTIDE SEQUENCE [LARGE SCALE GENOMIC DNA]</scope>
</reference>
<dbReference type="EMBL" id="DQ333351">
    <property type="protein sequence ID" value="ABC61147.1"/>
    <property type="molecule type" value="Genomic_DNA"/>
</dbReference>
<evidence type="ECO:0000313" key="2">
    <source>
        <dbReference type="Proteomes" id="UP000202317"/>
    </source>
</evidence>
<dbReference type="KEGG" id="vg:4155938"/>
<sequence length="455" mass="53721">MDFNSSDENLPLAFMHLYFELDKRHTEIDNYISDSKNYARILDYLNEINLKFIIGDASVDTFIYIMPQFKFVCDKDYQLEIVKFSFGNAYLRKGALVFATNFFVTNPSDAFDFIIPKIPLLRETFETQTRIGTKFYIWNGTDGIIFSRTYLDWMGMKVCNGKPYYTNNYYRMYVVGERLAKQIIEEKISIENTPFDAVLKNYYKGTFLRFTDNEKYVLADKKINTNNYDVVFDMFEEEFKSNVAQIHFIQRDYIFDGKFPLDLLNELQSYWTSDTSVYKVINKFGPKNQIQDLIKTIVIDRYSVNGYRKMIVDNIHFVLPANRSSDVEHVFIPRNVIQIRHTLNAAFVPNLGLVIMASNVFFGARIVLNFEPHVDLNYFVKTKINVKDTDIFYHVGGSYFLEETFFNTNNVQIYILVRIDEDLIVRHNLIRTSHKLTDLKYYWVLNTILSLFVRK</sequence>
<dbReference type="OrthoDB" id="4896at10239"/>
<name>A0ACD6B572_9BBAC</name>
<dbReference type="Pfam" id="PF04913">
    <property type="entry name" value="Baculo_Y142"/>
    <property type="match status" value="1"/>
</dbReference>
<accession>A0ACD6B572</accession>
<dbReference type="Proteomes" id="UP000202317">
    <property type="component" value="Segment"/>
</dbReference>
<organism evidence="1 2">
    <name type="scientific">Choristoneura occidentalis granulovirus</name>
    <dbReference type="NCBI Taxonomy" id="364745"/>
    <lineage>
        <taxon>Viruses</taxon>
        <taxon>Viruses incertae sedis</taxon>
        <taxon>Naldaviricetes</taxon>
        <taxon>Lefavirales</taxon>
        <taxon>Baculoviridae</taxon>
        <taxon>Betabaculovirus</taxon>
        <taxon>Betabaculovirus chofumiferanae</taxon>
    </lineage>
</organism>
<dbReference type="InterPro" id="IPR006997">
    <property type="entry name" value="Baculo_Y142"/>
</dbReference>
<gene>
    <name evidence="1" type="primary">p49</name>
</gene>